<evidence type="ECO:0000256" key="3">
    <source>
        <dbReference type="ARBA" id="ARBA00015122"/>
    </source>
</evidence>
<accession>A0A1V9XVI2</accession>
<sequence>MGKVRRTRKPPPDGWELIEPTLEELDAKMREAETESHEGKRRVESLWPIFKIHHQRSRYIFDLFHKRKAISKELLEYCVKENIADKNLMAKWKKQGYESLCCLRCIQTRDTNFGTNCICRVPKEKLEDGKIVECVHCGCRGCSG</sequence>
<dbReference type="InParanoid" id="A0A1V9XVI2"/>
<dbReference type="PANTHER" id="PTHR19411">
    <property type="entry name" value="PROTEIN BUD31-RELATED"/>
    <property type="match status" value="1"/>
</dbReference>
<proteinExistence type="inferred from homology"/>
<reference evidence="5 6" key="1">
    <citation type="journal article" date="2017" name="Gigascience">
        <title>Draft genome of the honey bee ectoparasitic mite, Tropilaelaps mercedesae, is shaped by the parasitic life history.</title>
        <authorList>
            <person name="Dong X."/>
            <person name="Armstrong S.D."/>
            <person name="Xia D."/>
            <person name="Makepeace B.L."/>
            <person name="Darby A.C."/>
            <person name="Kadowaki T."/>
        </authorList>
    </citation>
    <scope>NUCLEOTIDE SEQUENCE [LARGE SCALE GENOMIC DNA]</scope>
    <source>
        <strain evidence="5">Wuxi-XJTLU</strain>
    </source>
</reference>
<dbReference type="AlphaFoldDB" id="A0A1V9XVI2"/>
<dbReference type="InterPro" id="IPR001748">
    <property type="entry name" value="BUD31"/>
</dbReference>
<dbReference type="InterPro" id="IPR018230">
    <property type="entry name" value="BUD31/G10-rel_CS"/>
</dbReference>
<protein>
    <recommendedName>
        <fullName evidence="3">Protein BUD31 homolog</fullName>
    </recommendedName>
</protein>
<comment type="similarity">
    <text evidence="2">Belongs to the BUD31 (G10) family.</text>
</comment>
<dbReference type="FunCoup" id="A0A1V9XVI2">
    <property type="interactions" value="1687"/>
</dbReference>
<keyword evidence="6" id="KW-1185">Reference proteome</keyword>
<evidence type="ECO:0000313" key="6">
    <source>
        <dbReference type="Proteomes" id="UP000192247"/>
    </source>
</evidence>
<dbReference type="Pfam" id="PF01125">
    <property type="entry name" value="BUD31"/>
    <property type="match status" value="1"/>
</dbReference>
<evidence type="ECO:0000256" key="4">
    <source>
        <dbReference type="ARBA" id="ARBA00023242"/>
    </source>
</evidence>
<dbReference type="PANTHER" id="PTHR19411:SF0">
    <property type="entry name" value="PROTEIN BUD31 HOMOLOG"/>
    <property type="match status" value="1"/>
</dbReference>
<gene>
    <name evidence="5" type="ORF">BIW11_07041</name>
</gene>
<dbReference type="GO" id="GO:0005681">
    <property type="term" value="C:spliceosomal complex"/>
    <property type="evidence" value="ECO:0007669"/>
    <property type="project" value="TreeGrafter"/>
</dbReference>
<name>A0A1V9XVI2_9ACAR</name>
<dbReference type="OrthoDB" id="277109at2759"/>
<comment type="caution">
    <text evidence="5">The sequence shown here is derived from an EMBL/GenBank/DDBJ whole genome shotgun (WGS) entry which is preliminary data.</text>
</comment>
<keyword evidence="4" id="KW-0539">Nucleus</keyword>
<dbReference type="PRINTS" id="PR00322">
    <property type="entry name" value="G10"/>
</dbReference>
<evidence type="ECO:0000256" key="2">
    <source>
        <dbReference type="ARBA" id="ARBA00005287"/>
    </source>
</evidence>
<dbReference type="PROSITE" id="PS00998">
    <property type="entry name" value="G10_2"/>
    <property type="match status" value="1"/>
</dbReference>
<evidence type="ECO:0000256" key="1">
    <source>
        <dbReference type="ARBA" id="ARBA00004123"/>
    </source>
</evidence>
<dbReference type="GO" id="GO:0000398">
    <property type="term" value="P:mRNA splicing, via spliceosome"/>
    <property type="evidence" value="ECO:0007669"/>
    <property type="project" value="TreeGrafter"/>
</dbReference>
<evidence type="ECO:0000313" key="5">
    <source>
        <dbReference type="EMBL" id="OQR77516.1"/>
    </source>
</evidence>
<dbReference type="STRING" id="418985.A0A1V9XVI2"/>
<dbReference type="PROSITE" id="PS00997">
    <property type="entry name" value="G10_1"/>
    <property type="match status" value="1"/>
</dbReference>
<dbReference type="EMBL" id="MNPL01003430">
    <property type="protein sequence ID" value="OQR77516.1"/>
    <property type="molecule type" value="Genomic_DNA"/>
</dbReference>
<dbReference type="Proteomes" id="UP000192247">
    <property type="component" value="Unassembled WGS sequence"/>
</dbReference>
<comment type="subcellular location">
    <subcellularLocation>
        <location evidence="1">Nucleus</location>
    </subcellularLocation>
</comment>
<organism evidence="5 6">
    <name type="scientific">Tropilaelaps mercedesae</name>
    <dbReference type="NCBI Taxonomy" id="418985"/>
    <lineage>
        <taxon>Eukaryota</taxon>
        <taxon>Metazoa</taxon>
        <taxon>Ecdysozoa</taxon>
        <taxon>Arthropoda</taxon>
        <taxon>Chelicerata</taxon>
        <taxon>Arachnida</taxon>
        <taxon>Acari</taxon>
        <taxon>Parasitiformes</taxon>
        <taxon>Mesostigmata</taxon>
        <taxon>Gamasina</taxon>
        <taxon>Dermanyssoidea</taxon>
        <taxon>Laelapidae</taxon>
        <taxon>Tropilaelaps</taxon>
    </lineage>
</organism>